<feature type="transmembrane region" description="Helical" evidence="1">
    <location>
        <begin position="12"/>
        <end position="32"/>
    </location>
</feature>
<protein>
    <submittedName>
        <fullName evidence="2">Uncharacterized protein</fullName>
    </submittedName>
</protein>
<keyword evidence="1" id="KW-0812">Transmembrane</keyword>
<dbReference type="AlphaFoldDB" id="A0A5D6UUX8"/>
<name>A0A5D6UUX8_9BACT</name>
<feature type="transmembrane region" description="Helical" evidence="1">
    <location>
        <begin position="52"/>
        <end position="71"/>
    </location>
</feature>
<comment type="caution">
    <text evidence="2">The sequence shown here is derived from an EMBL/GenBank/DDBJ whole genome shotgun (WGS) entry which is preliminary data.</text>
</comment>
<dbReference type="EMBL" id="VTHL01000021">
    <property type="protein sequence ID" value="TYZ06755.1"/>
    <property type="molecule type" value="Genomic_DNA"/>
</dbReference>
<proteinExistence type="predicted"/>
<keyword evidence="1" id="KW-1133">Transmembrane helix</keyword>
<evidence type="ECO:0000256" key="1">
    <source>
        <dbReference type="SAM" id="Phobius"/>
    </source>
</evidence>
<dbReference type="Proteomes" id="UP000322791">
    <property type="component" value="Unassembled WGS sequence"/>
</dbReference>
<sequence length="111" mass="12305">MSRLPEIANRALRLVPAPLWWVLAALVLAMVSTGLSEELWLHTPAAVPVARMVAKVCLVALPVLGAWWLWRIAGSIAHRGWRWLAYAVVVVSTAMATLLALLGCLAWVWWQ</sequence>
<feature type="transmembrane region" description="Helical" evidence="1">
    <location>
        <begin position="83"/>
        <end position="110"/>
    </location>
</feature>
<evidence type="ECO:0000313" key="3">
    <source>
        <dbReference type="Proteomes" id="UP000322791"/>
    </source>
</evidence>
<organism evidence="2 3">
    <name type="scientific">Hymenobacter lutimineralis</name>
    <dbReference type="NCBI Taxonomy" id="2606448"/>
    <lineage>
        <taxon>Bacteria</taxon>
        <taxon>Pseudomonadati</taxon>
        <taxon>Bacteroidota</taxon>
        <taxon>Cytophagia</taxon>
        <taxon>Cytophagales</taxon>
        <taxon>Hymenobacteraceae</taxon>
        <taxon>Hymenobacter</taxon>
    </lineage>
</organism>
<reference evidence="2 3" key="1">
    <citation type="submission" date="2019-08" db="EMBL/GenBank/DDBJ databases">
        <authorList>
            <person name="Seo M.-J."/>
        </authorList>
    </citation>
    <scope>NUCLEOTIDE SEQUENCE [LARGE SCALE GENOMIC DNA]</scope>
    <source>
        <strain evidence="2 3">KIGAM108</strain>
    </source>
</reference>
<dbReference type="RefSeq" id="WP_149072220.1">
    <property type="nucleotide sequence ID" value="NZ_VTHL01000021.1"/>
</dbReference>
<gene>
    <name evidence="2" type="ORF">FY528_16980</name>
</gene>
<evidence type="ECO:0000313" key="2">
    <source>
        <dbReference type="EMBL" id="TYZ06755.1"/>
    </source>
</evidence>
<accession>A0A5D6UUX8</accession>
<keyword evidence="3" id="KW-1185">Reference proteome</keyword>
<keyword evidence="1" id="KW-0472">Membrane</keyword>